<keyword evidence="12 19" id="KW-1133">Transmembrane helix</keyword>
<feature type="transmembrane region" description="Helical" evidence="19">
    <location>
        <begin position="1599"/>
        <end position="1617"/>
    </location>
</feature>
<feature type="compositionally biased region" description="Basic residues" evidence="18">
    <location>
        <begin position="525"/>
        <end position="539"/>
    </location>
</feature>
<evidence type="ECO:0000313" key="22">
    <source>
        <dbReference type="Proteomes" id="UP000719412"/>
    </source>
</evidence>
<feature type="transmembrane region" description="Helical" evidence="19">
    <location>
        <begin position="1345"/>
        <end position="1369"/>
    </location>
</feature>
<evidence type="ECO:0000256" key="2">
    <source>
        <dbReference type="ARBA" id="ARBA00009976"/>
    </source>
</evidence>
<evidence type="ECO:0000256" key="4">
    <source>
        <dbReference type="ARBA" id="ARBA00022452"/>
    </source>
</evidence>
<dbReference type="PANTHER" id="PTHR14398:SF0">
    <property type="entry name" value="ZINC FINGER PROTEIN SWM"/>
    <property type="match status" value="1"/>
</dbReference>
<organism evidence="21 22">
    <name type="scientific">Tenebrio molitor</name>
    <name type="common">Yellow mealworm beetle</name>
    <dbReference type="NCBI Taxonomy" id="7067"/>
    <lineage>
        <taxon>Eukaryota</taxon>
        <taxon>Metazoa</taxon>
        <taxon>Ecdysozoa</taxon>
        <taxon>Arthropoda</taxon>
        <taxon>Hexapoda</taxon>
        <taxon>Insecta</taxon>
        <taxon>Pterygota</taxon>
        <taxon>Neoptera</taxon>
        <taxon>Endopterygota</taxon>
        <taxon>Coleoptera</taxon>
        <taxon>Polyphaga</taxon>
        <taxon>Cucujiformia</taxon>
        <taxon>Tenebrionidae</taxon>
        <taxon>Tenebrio</taxon>
    </lineage>
</organism>
<evidence type="ECO:0000256" key="9">
    <source>
        <dbReference type="ARBA" id="ARBA00022787"/>
    </source>
</evidence>
<dbReference type="InterPro" id="IPR002483">
    <property type="entry name" value="PWI_dom"/>
</dbReference>
<dbReference type="Pfam" id="PF01103">
    <property type="entry name" value="Omp85"/>
    <property type="match status" value="1"/>
</dbReference>
<reference evidence="21" key="2">
    <citation type="submission" date="2021-08" db="EMBL/GenBank/DDBJ databases">
        <authorList>
            <person name="Eriksson T."/>
        </authorList>
    </citation>
    <scope>NUCLEOTIDE SEQUENCE</scope>
    <source>
        <strain evidence="21">Stoneville</strain>
        <tissue evidence="21">Whole head</tissue>
    </source>
</reference>
<dbReference type="GO" id="GO:0015165">
    <property type="term" value="F:pyrimidine nucleotide-sugar transmembrane transporter activity"/>
    <property type="evidence" value="ECO:0007669"/>
    <property type="project" value="InterPro"/>
</dbReference>
<dbReference type="FunFam" id="2.40.160.50:FF:000002">
    <property type="entry name" value="sorting and assembly machinery component 50 homolog"/>
    <property type="match status" value="1"/>
</dbReference>
<dbReference type="CDD" id="cd12257">
    <property type="entry name" value="RRM1_RBM26_like"/>
    <property type="match status" value="1"/>
</dbReference>
<evidence type="ECO:0000256" key="10">
    <source>
        <dbReference type="ARBA" id="ARBA00022833"/>
    </source>
</evidence>
<feature type="region of interest" description="Disordered" evidence="18">
    <location>
        <begin position="1"/>
        <end position="20"/>
    </location>
</feature>
<comment type="similarity">
    <text evidence="3">Belongs to the SAM50/omp85 family.</text>
</comment>
<evidence type="ECO:0000256" key="7">
    <source>
        <dbReference type="ARBA" id="ARBA00022723"/>
    </source>
</evidence>
<keyword evidence="7 16" id="KW-0479">Metal-binding</keyword>
<dbReference type="InterPro" id="IPR000571">
    <property type="entry name" value="Znf_CCCH"/>
</dbReference>
<dbReference type="SUPFAM" id="SSF54928">
    <property type="entry name" value="RNA-binding domain, RBD"/>
    <property type="match status" value="2"/>
</dbReference>
<dbReference type="GO" id="GO:0005634">
    <property type="term" value="C:nucleus"/>
    <property type="evidence" value="ECO:0007669"/>
    <property type="project" value="TreeGrafter"/>
</dbReference>
<dbReference type="InterPro" id="IPR037185">
    <property type="entry name" value="EmrE-like"/>
</dbReference>
<evidence type="ECO:0000256" key="11">
    <source>
        <dbReference type="ARBA" id="ARBA00022884"/>
    </source>
</evidence>
<evidence type="ECO:0000256" key="13">
    <source>
        <dbReference type="ARBA" id="ARBA00023054"/>
    </source>
</evidence>
<dbReference type="GO" id="GO:0003723">
    <property type="term" value="F:RNA binding"/>
    <property type="evidence" value="ECO:0007669"/>
    <property type="project" value="UniProtKB-KW"/>
</dbReference>
<dbReference type="InterPro" id="IPR000184">
    <property type="entry name" value="Bac_surfAg_D15"/>
</dbReference>
<feature type="compositionally biased region" description="Acidic residues" evidence="18">
    <location>
        <begin position="1284"/>
        <end position="1310"/>
    </location>
</feature>
<evidence type="ECO:0000256" key="6">
    <source>
        <dbReference type="ARBA" id="ARBA00022692"/>
    </source>
</evidence>
<dbReference type="InterPro" id="IPR035979">
    <property type="entry name" value="RBD_domain_sf"/>
</dbReference>
<evidence type="ECO:0000256" key="14">
    <source>
        <dbReference type="ARBA" id="ARBA00023128"/>
    </source>
</evidence>
<feature type="transmembrane region" description="Helical" evidence="19">
    <location>
        <begin position="1481"/>
        <end position="1501"/>
    </location>
</feature>
<keyword evidence="10 16" id="KW-0862">Zinc</keyword>
<evidence type="ECO:0000256" key="18">
    <source>
        <dbReference type="SAM" id="MobiDB-lite"/>
    </source>
</evidence>
<name>A0A8J6HC80_TENMO</name>
<dbReference type="PANTHER" id="PTHR14398">
    <property type="entry name" value="RNA RECOGNITION RRM/RNP DOMAIN"/>
    <property type="match status" value="1"/>
</dbReference>
<feature type="compositionally biased region" description="Basic residues" evidence="18">
    <location>
        <begin position="568"/>
        <end position="584"/>
    </location>
</feature>
<comment type="similarity">
    <text evidence="2">Belongs to the nucleotide-sugar transporter family. SLC35A subfamily.</text>
</comment>
<dbReference type="Proteomes" id="UP000719412">
    <property type="component" value="Unassembled WGS sequence"/>
</dbReference>
<keyword evidence="4" id="KW-1134">Transmembrane beta strand</keyword>
<sequence length="1683" mass="189374">MYFLRRTGRVSNSTRTGASPDGLEVTFNVTEFKRITGGVTTQVGNNEGALLIGMKAPNLFGRGERVQVEYSHGSKRTTNFNLAFVKPMRGKYRPIFTTSVFQSNSEWPVSGYKELDRGLLLDFGFHSTPLIKHNLQWEATIRDLAVLSRNTSFEVREQAGLSLKSSLKHIISIDLRDDVIFPTLGSLLQLTSEAAGLGGDVGFLKNEFFVQGNYSIAEDFVLQGTLSGGYMRGLSNDMKIGMSDTYYLGGPLSLRGFQMRGVGPHSEGDALGSLAFWASGLHLFTPLPFRPGRGGFGDLFKTHLFITAGNVGDFRLGEHNLMEALAANVRISYGLGLALRLGNMARVEVNYCFPYMYEKGDQVHPGIQFGIGVQFFTMIIEQPEAFKTWLTAVLKPMCDADPAALAKYVLALIKKDKSEEELHKIMVGQLEVFLENETESFVNLVLRTLETQDYITTPVIPNTNPPNPIMMKSTKETKPIVHPSELPNLSEAVNGSNTARKEHESKRDREIRKTDNVEKEEKPRLRSRHRSSSRNRSRSRSWDRSKRSKSREREQHRLDREKRDRPRAWRNKSPPRRFDRRRSRTPSPSRGRSRSRSPKHPHRGRYRNRTPPRSASRSRSRSAEKPRKDGFKDKDAKEGHSRPGTPTQDSNHGDMDLRLTNSTQSIQSVVVQQNSKRRCRDFDEKGYCMRGEMCPFDHGVDPVVLEDSALSSVLTYNPNSAPADVPPIGAPILNTTGHPMMGPRGIPPEYNPQAPQMWNRPGFRGPRPMGIPRGPMMGTFPAQPNMQRELIPVPVMDNKQPEPYPPVGFRQQSNYAGNNAGDHDAPFKKKSFDFNRLGPRSKNPANCSLELKKIPQGLNSITHLNNHFSKFGKTVNIQVNYEGDPEAAIVTFSSHAEANAAYRSTEAVLNNRFIKVFWHNGNNEGKQENVPPRSVKDRLGVPTIVPPNTNKVLNLVQPRADNVTEGGGEAQEKNKPVVNKEENKAQAAAAIKKNQELLAAKEKLKKNQDEQRKEVLKIKNNLRKRKQELLEKQLSQQKILIEKMEKLPPGPQRDLIMETIKKTQESIEGIKKDLLQSVLTAKTTPQKKAKEDVQREMLDAELDLITKQQEGADTSEIQKKLFELKARAAMTRGRGRGRRYSQVSRHLLSKNNLIDNGGLKGNVKSVNKASFQKHTVDHRPTRLLVSGYEADEQESVLNHFQLFGEIADYIVDSTLPSITLNYKTRKEAEMALLKGKHFQDRTLSITWCSVVALNNQMTSSRAATRKVLMSESEEDRLIEQNLPEGEEDLGPEISEEALLQDDEEEEEESEDRSWRRYINTLSTKWADEIESAGRDGDVHVFDHPFFQASCMFIGEMLCLVVFKILYKVYSLRADGSEDVKELTRGNRNFSPFVLLLPAMCDMTATSIMYIGLNLTYASSFQMFRGSVIIFVGLLSVGFLERLLKKREWFGILLVIIGLAVVGVADFLAKDTNTENHGRNDIITGDLLIVIAQVITAIQMVVEEKFVTGLDIPPLQAIGWEGVFGFVVLGLLQIPFYFIKAGPPFTSNPHGSLEDAIDALLQIGHSWQLVMAILGTIISIAFFNFAGISVTKEISATTRMVLDSVRTIIIWIVSLMFMGQKFHWLQLLGFVSLLYGMCLYNGITCTFLFVKIRAAFVRLRYRNVEEDSMIENRTADLPDDSTPA</sequence>
<keyword evidence="15 19" id="KW-0472">Membrane</keyword>
<dbReference type="FunFam" id="3.30.70.330:FF:000330">
    <property type="entry name" value="RNA-binding motif protein 26"/>
    <property type="match status" value="1"/>
</dbReference>
<keyword evidence="6 19" id="KW-0812">Transmembrane</keyword>
<dbReference type="GO" id="GO:0000139">
    <property type="term" value="C:Golgi membrane"/>
    <property type="evidence" value="ECO:0007669"/>
    <property type="project" value="InterPro"/>
</dbReference>
<dbReference type="InterPro" id="IPR012677">
    <property type="entry name" value="Nucleotide-bd_a/b_plait_sf"/>
</dbReference>
<comment type="subcellular location">
    <subcellularLocation>
        <location evidence="1">Mitochondrion outer membrane</location>
        <topology evidence="1">Multi-pass membrane protein</topology>
    </subcellularLocation>
</comment>
<feature type="coiled-coil region" evidence="17">
    <location>
        <begin position="987"/>
        <end position="1047"/>
    </location>
</feature>
<feature type="transmembrane region" description="Helical" evidence="19">
    <location>
        <begin position="1566"/>
        <end position="1587"/>
    </location>
</feature>
<accession>A0A8J6HC80</accession>
<feature type="compositionally biased region" description="Basic residues" evidence="18">
    <location>
        <begin position="591"/>
        <end position="620"/>
    </location>
</feature>
<keyword evidence="14" id="KW-0496">Mitochondrion</keyword>
<feature type="transmembrane region" description="Helical" evidence="19">
    <location>
        <begin position="1623"/>
        <end position="1649"/>
    </location>
</feature>
<dbReference type="Pfam" id="PF01480">
    <property type="entry name" value="PWI"/>
    <property type="match status" value="1"/>
</dbReference>
<feature type="transmembrane region" description="Helical" evidence="19">
    <location>
        <begin position="1422"/>
        <end position="1439"/>
    </location>
</feature>
<dbReference type="GO" id="GO:0008270">
    <property type="term" value="F:zinc ion binding"/>
    <property type="evidence" value="ECO:0007669"/>
    <property type="project" value="UniProtKB-KW"/>
</dbReference>
<feature type="transmembrane region" description="Helical" evidence="19">
    <location>
        <begin position="1389"/>
        <end position="1410"/>
    </location>
</feature>
<feature type="region of interest" description="Disordered" evidence="18">
    <location>
        <begin position="1281"/>
        <end position="1313"/>
    </location>
</feature>
<keyword evidence="5" id="KW-0813">Transport</keyword>
<dbReference type="GO" id="GO:0005741">
    <property type="term" value="C:mitochondrial outer membrane"/>
    <property type="evidence" value="ECO:0007669"/>
    <property type="project" value="UniProtKB-SubCell"/>
</dbReference>
<evidence type="ECO:0000256" key="8">
    <source>
        <dbReference type="ARBA" id="ARBA00022771"/>
    </source>
</evidence>
<protein>
    <recommendedName>
        <fullName evidence="20">C3H1-type domain-containing protein</fullName>
    </recommendedName>
</protein>
<feature type="zinc finger region" description="C3H1-type" evidence="16">
    <location>
        <begin position="673"/>
        <end position="701"/>
    </location>
</feature>
<gene>
    <name evidence="21" type="ORF">GEV33_011722</name>
</gene>
<dbReference type="InterPro" id="IPR045137">
    <property type="entry name" value="RBM26/27"/>
</dbReference>
<dbReference type="Gene3D" id="2.40.160.50">
    <property type="entry name" value="membrane protein fhac: a member of the omp85/tpsb transporter family"/>
    <property type="match status" value="1"/>
</dbReference>
<feature type="compositionally biased region" description="Basic and acidic residues" evidence="18">
    <location>
        <begin position="540"/>
        <end position="567"/>
    </location>
</feature>
<feature type="transmembrane region" description="Helical" evidence="19">
    <location>
        <begin position="1521"/>
        <end position="1538"/>
    </location>
</feature>
<evidence type="ECO:0000256" key="15">
    <source>
        <dbReference type="ARBA" id="ARBA00023136"/>
    </source>
</evidence>
<dbReference type="EMBL" id="JABDTM020027054">
    <property type="protein sequence ID" value="KAH0811068.1"/>
    <property type="molecule type" value="Genomic_DNA"/>
</dbReference>
<dbReference type="SMART" id="SM00356">
    <property type="entry name" value="ZnF_C3H1"/>
    <property type="match status" value="1"/>
</dbReference>
<feature type="compositionally biased region" description="Basic and acidic residues" evidence="18">
    <location>
        <begin position="499"/>
        <end position="524"/>
    </location>
</feature>
<comment type="caution">
    <text evidence="21">The sequence shown here is derived from an EMBL/GenBank/DDBJ whole genome shotgun (WGS) entry which is preliminary data.</text>
</comment>
<evidence type="ECO:0000313" key="21">
    <source>
        <dbReference type="EMBL" id="KAH0811068.1"/>
    </source>
</evidence>
<evidence type="ECO:0000256" key="19">
    <source>
        <dbReference type="SAM" id="Phobius"/>
    </source>
</evidence>
<evidence type="ECO:0000256" key="5">
    <source>
        <dbReference type="ARBA" id="ARBA00022597"/>
    </source>
</evidence>
<feature type="compositionally biased region" description="Basic and acidic residues" evidence="18">
    <location>
        <begin position="621"/>
        <end position="641"/>
    </location>
</feature>
<feature type="transmembrane region" description="Helical" evidence="19">
    <location>
        <begin position="1448"/>
        <end position="1469"/>
    </location>
</feature>
<reference evidence="21" key="1">
    <citation type="journal article" date="2020" name="J Insects Food Feed">
        <title>The yellow mealworm (Tenebrio molitor) genome: a resource for the emerging insects as food and feed industry.</title>
        <authorList>
            <person name="Eriksson T."/>
            <person name="Andere A."/>
            <person name="Kelstrup H."/>
            <person name="Emery V."/>
            <person name="Picard C."/>
        </authorList>
    </citation>
    <scope>NUCLEOTIDE SEQUENCE</scope>
    <source>
        <strain evidence="21">Stoneville</strain>
        <tissue evidence="21">Whole head</tissue>
    </source>
</reference>
<feature type="region of interest" description="Disordered" evidence="18">
    <location>
        <begin position="480"/>
        <end position="657"/>
    </location>
</feature>
<keyword evidence="11" id="KW-0694">RNA-binding</keyword>
<keyword evidence="8 16" id="KW-0863">Zinc-finger</keyword>
<dbReference type="Pfam" id="PF04142">
    <property type="entry name" value="Nuc_sug_transp"/>
    <property type="match status" value="1"/>
</dbReference>
<evidence type="ECO:0000256" key="12">
    <source>
        <dbReference type="ARBA" id="ARBA00022989"/>
    </source>
</evidence>
<dbReference type="InterPro" id="IPR007271">
    <property type="entry name" value="Nuc_sug_transpt"/>
</dbReference>
<keyword evidence="13 17" id="KW-0175">Coiled coil</keyword>
<keyword evidence="9" id="KW-1000">Mitochondrion outer membrane</keyword>
<evidence type="ECO:0000259" key="20">
    <source>
        <dbReference type="PROSITE" id="PS50103"/>
    </source>
</evidence>
<evidence type="ECO:0000256" key="3">
    <source>
        <dbReference type="ARBA" id="ARBA00010913"/>
    </source>
</evidence>
<keyword evidence="22" id="KW-1185">Reference proteome</keyword>
<evidence type="ECO:0000256" key="16">
    <source>
        <dbReference type="PROSITE-ProRule" id="PRU00723"/>
    </source>
</evidence>
<proteinExistence type="inferred from homology"/>
<evidence type="ECO:0000256" key="1">
    <source>
        <dbReference type="ARBA" id="ARBA00004374"/>
    </source>
</evidence>
<dbReference type="Pfam" id="PF14605">
    <property type="entry name" value="Nup35_RRM_2"/>
    <property type="match status" value="1"/>
</dbReference>
<feature type="domain" description="C3H1-type" evidence="20">
    <location>
        <begin position="673"/>
        <end position="701"/>
    </location>
</feature>
<evidence type="ECO:0000256" key="17">
    <source>
        <dbReference type="SAM" id="Coils"/>
    </source>
</evidence>
<dbReference type="PROSITE" id="PS50103">
    <property type="entry name" value="ZF_C3H1"/>
    <property type="match status" value="1"/>
</dbReference>
<dbReference type="SUPFAM" id="SSF103481">
    <property type="entry name" value="Multidrug resistance efflux transporter EmrE"/>
    <property type="match status" value="1"/>
</dbReference>
<dbReference type="Gene3D" id="3.30.70.330">
    <property type="match status" value="2"/>
</dbReference>
<keyword evidence="5" id="KW-0762">Sugar transport</keyword>